<keyword evidence="3" id="KW-1185">Reference proteome</keyword>
<dbReference type="RefSeq" id="WP_408084234.1">
    <property type="nucleotide sequence ID" value="NZ_JBELPZ010000004.1"/>
</dbReference>
<proteinExistence type="predicted"/>
<organism evidence="2 3">
    <name type="scientific">Flavobacterium rhizosphaerae</name>
    <dbReference type="NCBI Taxonomy" id="3163298"/>
    <lineage>
        <taxon>Bacteria</taxon>
        <taxon>Pseudomonadati</taxon>
        <taxon>Bacteroidota</taxon>
        <taxon>Flavobacteriia</taxon>
        <taxon>Flavobacteriales</taxon>
        <taxon>Flavobacteriaceae</taxon>
        <taxon>Flavobacterium</taxon>
    </lineage>
</organism>
<evidence type="ECO:0008006" key="4">
    <source>
        <dbReference type="Google" id="ProtNLM"/>
    </source>
</evidence>
<name>A0ABW8YUZ9_9FLAO</name>
<evidence type="ECO:0000256" key="1">
    <source>
        <dbReference type="SAM" id="SignalP"/>
    </source>
</evidence>
<dbReference type="EMBL" id="JBELPZ010000004">
    <property type="protein sequence ID" value="MFL9843983.1"/>
    <property type="molecule type" value="Genomic_DNA"/>
</dbReference>
<protein>
    <recommendedName>
        <fullName evidence="4">Lipoprotein</fullName>
    </recommendedName>
</protein>
<reference evidence="2 3" key="1">
    <citation type="submission" date="2024-06" db="EMBL/GenBank/DDBJ databases">
        <authorList>
            <person name="Kaempfer P."/>
            <person name="Viver T."/>
        </authorList>
    </citation>
    <scope>NUCLEOTIDE SEQUENCE [LARGE SCALE GENOMIC DNA]</scope>
    <source>
        <strain evidence="2 3">ST-119</strain>
    </source>
</reference>
<feature type="signal peptide" evidence="1">
    <location>
        <begin position="1"/>
        <end position="19"/>
    </location>
</feature>
<comment type="caution">
    <text evidence="2">The sequence shown here is derived from an EMBL/GenBank/DDBJ whole genome shotgun (WGS) entry which is preliminary data.</text>
</comment>
<evidence type="ECO:0000313" key="2">
    <source>
        <dbReference type="EMBL" id="MFL9843983.1"/>
    </source>
</evidence>
<gene>
    <name evidence="2" type="ORF">ABS766_06090</name>
</gene>
<accession>A0ABW8YUZ9</accession>
<sequence>MKKILISFIMMTSILMVNCQTPMNFKVDVSLINLSNITYDSVSVRIFPNKTATFYDIEPQDTIIKTFEYKSFVYPKGEHGAATIAVFKDDYYYICGNGLIDVPFAYLDNVYSFYTWDNGVHSKKEIKPNGDFAKKHKISEIK</sequence>
<dbReference type="Proteomes" id="UP001629156">
    <property type="component" value="Unassembled WGS sequence"/>
</dbReference>
<evidence type="ECO:0000313" key="3">
    <source>
        <dbReference type="Proteomes" id="UP001629156"/>
    </source>
</evidence>
<feature type="chain" id="PRO_5046088795" description="Lipoprotein" evidence="1">
    <location>
        <begin position="20"/>
        <end position="142"/>
    </location>
</feature>
<keyword evidence="1" id="KW-0732">Signal</keyword>